<sequence length="379" mass="39791">MHASTIISSSPLHPIILASSFAFLLTPSPSSPTTTSLIHLATSSPLNPPSSSLSTFTATPSSTISSAFNGWSSCRGIAIIGTPCLIPSITELHPQWVTKPPTLGCAKILFCGAHPSITNPLSHVNPIGRRGSPPSNLTTHMEQSPHRSSPMASSTISLSDMKYSLPTETNATEPFSFLLSHSNTSPPSDPTVDMRGPTGITSFPMSNESYEFCGVVDALKEAIGIREAVGYFGDHCYGVRLLRNFKKGELIVGRAEEVVAEEGGSGGGDREKEDGGNVKARSGEGSPRLEKVVDKEVGGEGDEKAGEVRGGLVEGGFEEGHQMGREVFGGLEMWGKVVVVGGEVELGEVYVGEGIGVEIYGFEVNWCRAEVDGDVGAGG</sequence>
<feature type="region of interest" description="Disordered" evidence="1">
    <location>
        <begin position="260"/>
        <end position="305"/>
    </location>
</feature>
<keyword evidence="3" id="KW-1185">Reference proteome</keyword>
<proteinExistence type="predicted"/>
<evidence type="ECO:0000313" key="3">
    <source>
        <dbReference type="Proteomes" id="UP000775213"/>
    </source>
</evidence>
<name>A0AAV7H7Y4_DENCH</name>
<evidence type="ECO:0000256" key="1">
    <source>
        <dbReference type="SAM" id="MobiDB-lite"/>
    </source>
</evidence>
<dbReference type="AlphaFoldDB" id="A0AAV7H7Y4"/>
<gene>
    <name evidence="2" type="ORF">IEQ34_005114</name>
</gene>
<protein>
    <submittedName>
        <fullName evidence="2">Uncharacterized protein</fullName>
    </submittedName>
</protein>
<evidence type="ECO:0000313" key="2">
    <source>
        <dbReference type="EMBL" id="KAH0465011.1"/>
    </source>
</evidence>
<accession>A0AAV7H7Y4</accession>
<dbReference type="EMBL" id="JAGFBR010000006">
    <property type="protein sequence ID" value="KAH0465011.1"/>
    <property type="molecule type" value="Genomic_DNA"/>
</dbReference>
<feature type="region of interest" description="Disordered" evidence="1">
    <location>
        <begin position="122"/>
        <end position="153"/>
    </location>
</feature>
<feature type="compositionally biased region" description="Basic and acidic residues" evidence="1">
    <location>
        <begin position="287"/>
        <end position="305"/>
    </location>
</feature>
<comment type="caution">
    <text evidence="2">The sequence shown here is derived from an EMBL/GenBank/DDBJ whole genome shotgun (WGS) entry which is preliminary data.</text>
</comment>
<dbReference type="Proteomes" id="UP000775213">
    <property type="component" value="Unassembled WGS sequence"/>
</dbReference>
<organism evidence="2 3">
    <name type="scientific">Dendrobium chrysotoxum</name>
    <name type="common">Orchid</name>
    <dbReference type="NCBI Taxonomy" id="161865"/>
    <lineage>
        <taxon>Eukaryota</taxon>
        <taxon>Viridiplantae</taxon>
        <taxon>Streptophyta</taxon>
        <taxon>Embryophyta</taxon>
        <taxon>Tracheophyta</taxon>
        <taxon>Spermatophyta</taxon>
        <taxon>Magnoliopsida</taxon>
        <taxon>Liliopsida</taxon>
        <taxon>Asparagales</taxon>
        <taxon>Orchidaceae</taxon>
        <taxon>Epidendroideae</taxon>
        <taxon>Malaxideae</taxon>
        <taxon>Dendrobiinae</taxon>
        <taxon>Dendrobium</taxon>
    </lineage>
</organism>
<reference evidence="2 3" key="1">
    <citation type="journal article" date="2021" name="Hortic Res">
        <title>Chromosome-scale assembly of the Dendrobium chrysotoxum genome enhances the understanding of orchid evolution.</title>
        <authorList>
            <person name="Zhang Y."/>
            <person name="Zhang G.Q."/>
            <person name="Zhang D."/>
            <person name="Liu X.D."/>
            <person name="Xu X.Y."/>
            <person name="Sun W.H."/>
            <person name="Yu X."/>
            <person name="Zhu X."/>
            <person name="Wang Z.W."/>
            <person name="Zhao X."/>
            <person name="Zhong W.Y."/>
            <person name="Chen H."/>
            <person name="Yin W.L."/>
            <person name="Huang T."/>
            <person name="Niu S.C."/>
            <person name="Liu Z.J."/>
        </authorList>
    </citation>
    <scope>NUCLEOTIDE SEQUENCE [LARGE SCALE GENOMIC DNA]</scope>
    <source>
        <strain evidence="2">Lindl</strain>
    </source>
</reference>
<feature type="compositionally biased region" description="Polar residues" evidence="1">
    <location>
        <begin position="133"/>
        <end position="153"/>
    </location>
</feature>